<protein>
    <recommendedName>
        <fullName evidence="5">DUF5666 domain-containing protein</fullName>
    </recommendedName>
</protein>
<evidence type="ECO:0008006" key="5">
    <source>
        <dbReference type="Google" id="ProtNLM"/>
    </source>
</evidence>
<dbReference type="Proteomes" id="UP000179266">
    <property type="component" value="Unassembled WGS sequence"/>
</dbReference>
<keyword evidence="2" id="KW-0732">Signal</keyword>
<sequence length="155" mass="17035">MKIGKCFISLLFICLVTGNINAGGLVPHAIYGQILLPDEITRADTSNLLLDAFVIDRPDEIITESTGGCRINTNGSYVVECSAFPTLAPGDIVQVEIYDWDFNLLSIVQVELGGTGTDRIEISLFSDDSPKLLDEDFEPQELLKPELQDTDLESR</sequence>
<evidence type="ECO:0000256" key="1">
    <source>
        <dbReference type="SAM" id="MobiDB-lite"/>
    </source>
</evidence>
<evidence type="ECO:0000313" key="4">
    <source>
        <dbReference type="Proteomes" id="UP000179266"/>
    </source>
</evidence>
<comment type="caution">
    <text evidence="3">The sequence shown here is derived from an EMBL/GenBank/DDBJ whole genome shotgun (WGS) entry which is preliminary data.</text>
</comment>
<feature type="compositionally biased region" description="Basic and acidic residues" evidence="1">
    <location>
        <begin position="141"/>
        <end position="155"/>
    </location>
</feature>
<evidence type="ECO:0000256" key="2">
    <source>
        <dbReference type="SAM" id="SignalP"/>
    </source>
</evidence>
<name>A0A1F7RZR3_9BACT</name>
<feature type="chain" id="PRO_5009532313" description="DUF5666 domain-containing protein" evidence="2">
    <location>
        <begin position="23"/>
        <end position="155"/>
    </location>
</feature>
<proteinExistence type="predicted"/>
<reference evidence="3 4" key="1">
    <citation type="journal article" date="2016" name="Nat. Commun.">
        <title>Thousands of microbial genomes shed light on interconnected biogeochemical processes in an aquifer system.</title>
        <authorList>
            <person name="Anantharaman K."/>
            <person name="Brown C.T."/>
            <person name="Hug L.A."/>
            <person name="Sharon I."/>
            <person name="Castelle C.J."/>
            <person name="Probst A.J."/>
            <person name="Thomas B.C."/>
            <person name="Singh A."/>
            <person name="Wilkins M.J."/>
            <person name="Karaoz U."/>
            <person name="Brodie E.L."/>
            <person name="Williams K.H."/>
            <person name="Hubbard S.S."/>
            <person name="Banfield J.F."/>
        </authorList>
    </citation>
    <scope>NUCLEOTIDE SEQUENCE [LARGE SCALE GENOMIC DNA]</scope>
</reference>
<feature type="region of interest" description="Disordered" evidence="1">
    <location>
        <begin position="136"/>
        <end position="155"/>
    </location>
</feature>
<accession>A0A1F7RZR3</accession>
<dbReference type="AlphaFoldDB" id="A0A1F7RZR3"/>
<feature type="signal peptide" evidence="2">
    <location>
        <begin position="1"/>
        <end position="22"/>
    </location>
</feature>
<gene>
    <name evidence="3" type="ORF">A2161_06410</name>
</gene>
<organism evidence="3 4">
    <name type="scientific">Candidatus Schekmanbacteria bacterium RBG_13_48_7</name>
    <dbReference type="NCBI Taxonomy" id="1817878"/>
    <lineage>
        <taxon>Bacteria</taxon>
        <taxon>Candidatus Schekmaniibacteriota</taxon>
    </lineage>
</organism>
<dbReference type="EMBL" id="MGDD01000126">
    <property type="protein sequence ID" value="OGL46484.1"/>
    <property type="molecule type" value="Genomic_DNA"/>
</dbReference>
<evidence type="ECO:0000313" key="3">
    <source>
        <dbReference type="EMBL" id="OGL46484.1"/>
    </source>
</evidence>